<dbReference type="AlphaFoldDB" id="A0A371EDR2"/>
<feature type="non-terminal residue" evidence="1">
    <location>
        <position position="1"/>
    </location>
</feature>
<organism evidence="1 2">
    <name type="scientific">Mucuna pruriens</name>
    <name type="common">Velvet bean</name>
    <name type="synonym">Dolichos pruriens</name>
    <dbReference type="NCBI Taxonomy" id="157652"/>
    <lineage>
        <taxon>Eukaryota</taxon>
        <taxon>Viridiplantae</taxon>
        <taxon>Streptophyta</taxon>
        <taxon>Embryophyta</taxon>
        <taxon>Tracheophyta</taxon>
        <taxon>Spermatophyta</taxon>
        <taxon>Magnoliopsida</taxon>
        <taxon>eudicotyledons</taxon>
        <taxon>Gunneridae</taxon>
        <taxon>Pentapetalae</taxon>
        <taxon>rosids</taxon>
        <taxon>fabids</taxon>
        <taxon>Fabales</taxon>
        <taxon>Fabaceae</taxon>
        <taxon>Papilionoideae</taxon>
        <taxon>50 kb inversion clade</taxon>
        <taxon>NPAAA clade</taxon>
        <taxon>indigoferoid/millettioid clade</taxon>
        <taxon>Phaseoleae</taxon>
        <taxon>Mucuna</taxon>
    </lineage>
</organism>
<name>A0A371EDR2_MUCPR</name>
<evidence type="ECO:0000313" key="1">
    <source>
        <dbReference type="EMBL" id="RDX64180.1"/>
    </source>
</evidence>
<reference evidence="1" key="1">
    <citation type="submission" date="2018-05" db="EMBL/GenBank/DDBJ databases">
        <title>Draft genome of Mucuna pruriens seed.</title>
        <authorList>
            <person name="Nnadi N.E."/>
            <person name="Vos R."/>
            <person name="Hasami M.H."/>
            <person name="Devisetty U.K."/>
            <person name="Aguiy J.C."/>
        </authorList>
    </citation>
    <scope>NUCLEOTIDE SEQUENCE [LARGE SCALE GENOMIC DNA]</scope>
    <source>
        <strain evidence="1">JCA_2017</strain>
    </source>
</reference>
<sequence length="93" mass="10005">MNYNIHECQIPLNILRNRFVDSFLTSLLASEETSASASTTTMPESASAAISRTSNDFALRNLTNSDINPASPIAFLASSDVPHNLNATFNANS</sequence>
<comment type="caution">
    <text evidence="1">The sequence shown here is derived from an EMBL/GenBank/DDBJ whole genome shotgun (WGS) entry which is preliminary data.</text>
</comment>
<protein>
    <submittedName>
        <fullName evidence="1">Uncharacterized protein</fullName>
    </submittedName>
</protein>
<evidence type="ECO:0000313" key="2">
    <source>
        <dbReference type="Proteomes" id="UP000257109"/>
    </source>
</evidence>
<proteinExistence type="predicted"/>
<dbReference type="Proteomes" id="UP000257109">
    <property type="component" value="Unassembled WGS sequence"/>
</dbReference>
<keyword evidence="2" id="KW-1185">Reference proteome</keyword>
<accession>A0A371EDR2</accession>
<dbReference type="EMBL" id="QJKJ01014508">
    <property type="protein sequence ID" value="RDX64180.1"/>
    <property type="molecule type" value="Genomic_DNA"/>
</dbReference>
<gene>
    <name evidence="1" type="ORF">CR513_57294</name>
</gene>